<organism evidence="1 2">
    <name type="scientific">Hyphomicrobium facile</name>
    <dbReference type="NCBI Taxonomy" id="51670"/>
    <lineage>
        <taxon>Bacteria</taxon>
        <taxon>Pseudomonadati</taxon>
        <taxon>Pseudomonadota</taxon>
        <taxon>Alphaproteobacteria</taxon>
        <taxon>Hyphomicrobiales</taxon>
        <taxon>Hyphomicrobiaceae</taxon>
        <taxon>Hyphomicrobium</taxon>
    </lineage>
</organism>
<dbReference type="AlphaFoldDB" id="A0A1I7MTY8"/>
<keyword evidence="2" id="KW-1185">Reference proteome</keyword>
<gene>
    <name evidence="1" type="ORF">SAMN04488557_0216</name>
</gene>
<reference evidence="2" key="1">
    <citation type="submission" date="2016-10" db="EMBL/GenBank/DDBJ databases">
        <authorList>
            <person name="Varghese N."/>
            <person name="Submissions S."/>
        </authorList>
    </citation>
    <scope>NUCLEOTIDE SEQUENCE [LARGE SCALE GENOMIC DNA]</scope>
    <source>
        <strain evidence="2">DSM 1565</strain>
    </source>
</reference>
<dbReference type="RefSeq" id="WP_092863028.1">
    <property type="nucleotide sequence ID" value="NZ_FPCH01000001.1"/>
</dbReference>
<dbReference type="Proteomes" id="UP000199423">
    <property type="component" value="Unassembled WGS sequence"/>
</dbReference>
<accession>A0A1I7MTY8</accession>
<protein>
    <recommendedName>
        <fullName evidence="3">Cysteine rich repeat-containing protein</fullName>
    </recommendedName>
</protein>
<evidence type="ECO:0000313" key="1">
    <source>
        <dbReference type="EMBL" id="SFV25872.1"/>
    </source>
</evidence>
<evidence type="ECO:0000313" key="2">
    <source>
        <dbReference type="Proteomes" id="UP000199423"/>
    </source>
</evidence>
<sequence length="101" mass="10919">MSAQIHAKVFSQRSVALIALTIATALPIVWASAANAVSLRVKLACSRDYYALCSQYASDSPEVRQCMRAAGEKLSPRCINALIQAGEVSQEEVSHRAAQLR</sequence>
<dbReference type="EMBL" id="FPCH01000001">
    <property type="protein sequence ID" value="SFV25872.1"/>
    <property type="molecule type" value="Genomic_DNA"/>
</dbReference>
<name>A0A1I7MTY8_9HYPH</name>
<dbReference type="OrthoDB" id="8450529at2"/>
<evidence type="ECO:0008006" key="3">
    <source>
        <dbReference type="Google" id="ProtNLM"/>
    </source>
</evidence>
<proteinExistence type="predicted"/>
<dbReference type="STRING" id="51670.SAMN04488557_0216"/>